<gene>
    <name evidence="2" type="ORF">BO70DRAFT_405066</name>
</gene>
<keyword evidence="3" id="KW-1185">Reference proteome</keyword>
<sequence length="605" mass="68384">MIPLRSFRSGLSLSLSLRIIAQLAFLSSFTLRLSAATTFTASDDDDMRSYVTLPNHRIIKWNITYHDRHAVAPGYWFVAPYWVTVGEPYTNRWMPYQVGPHIFDQDGELVWTGAEFTNNRNAFDLRVIENQPGKPQLSMMVQTGIGLALEDANGTVLNNRYQVTGSIPVNDKHEFYVYAPGRALAIHHRREAVDLWEIGLPGVFRLVKFHGFQDVDITTGRVLFEWDSQGKVPLDESVIAVEAGPADDPADYLHANSVEKTKHGDYLMSCRHSNTIYLISGRDGTIMWRLGGKRNSFKKDFTFSKQHHARIISHSRQHMIMSFLDNASDDDITDEYVSTGLIVDLNLITREATVLNRYDRPDGNFTRKRGNTQLLPNTNVFISWSDDGYISEFAHDGRVLMEARFASDRFSNYRAYKYPWSARPAEPPTLVASVHGTNGSELSTQFHVSWNGATDVEFWRFWAQFNSTSERVMIGTVPKKGFETTFVARGYMDRVVVEAVDAHNKSLGVSSMLRTTPPSYWPEGAELPMADDPAVLLFPPAVRQPRPWESLWIGISATVLGAGTLILLSIALYSVVRRRIAARYSTFPEELVEPLMLQRTGSETP</sequence>
<comment type="caution">
    <text evidence="2">The sequence shown here is derived from an EMBL/GenBank/DDBJ whole genome shotgun (WGS) entry which is preliminary data.</text>
</comment>
<dbReference type="Pfam" id="PF14269">
    <property type="entry name" value="Arylsulfotran_2"/>
    <property type="match status" value="1"/>
</dbReference>
<protein>
    <recommendedName>
        <fullName evidence="4">Arylsulfotransferase</fullName>
    </recommendedName>
</protein>
<dbReference type="Proteomes" id="UP000247233">
    <property type="component" value="Unassembled WGS sequence"/>
</dbReference>
<organism evidence="2 3">
    <name type="scientific">Aspergillus heteromorphus CBS 117.55</name>
    <dbReference type="NCBI Taxonomy" id="1448321"/>
    <lineage>
        <taxon>Eukaryota</taxon>
        <taxon>Fungi</taxon>
        <taxon>Dikarya</taxon>
        <taxon>Ascomycota</taxon>
        <taxon>Pezizomycotina</taxon>
        <taxon>Eurotiomycetes</taxon>
        <taxon>Eurotiomycetidae</taxon>
        <taxon>Eurotiales</taxon>
        <taxon>Aspergillaceae</taxon>
        <taxon>Aspergillus</taxon>
        <taxon>Aspergillus subgen. Circumdati</taxon>
    </lineage>
</organism>
<dbReference type="AlphaFoldDB" id="A0A317WAJ2"/>
<dbReference type="EMBL" id="MSFL01000012">
    <property type="protein sequence ID" value="PWY82028.1"/>
    <property type="molecule type" value="Genomic_DNA"/>
</dbReference>
<dbReference type="OrthoDB" id="5427350at2759"/>
<dbReference type="STRING" id="1448321.A0A317WAJ2"/>
<evidence type="ECO:0000313" key="3">
    <source>
        <dbReference type="Proteomes" id="UP000247233"/>
    </source>
</evidence>
<keyword evidence="1" id="KW-0812">Transmembrane</keyword>
<evidence type="ECO:0008006" key="4">
    <source>
        <dbReference type="Google" id="ProtNLM"/>
    </source>
</evidence>
<dbReference type="RefSeq" id="XP_025399293.1">
    <property type="nucleotide sequence ID" value="XM_025547096.1"/>
</dbReference>
<keyword evidence="1" id="KW-0472">Membrane</keyword>
<proteinExistence type="predicted"/>
<evidence type="ECO:0000256" key="1">
    <source>
        <dbReference type="SAM" id="Phobius"/>
    </source>
</evidence>
<dbReference type="InterPro" id="IPR053143">
    <property type="entry name" value="Arylsulfate_ST"/>
</dbReference>
<dbReference type="PANTHER" id="PTHR35340">
    <property type="entry name" value="PQQ ENZYME REPEAT PROTEIN-RELATED"/>
    <property type="match status" value="1"/>
</dbReference>
<dbReference type="InterPro" id="IPR039535">
    <property type="entry name" value="ASST-like"/>
</dbReference>
<dbReference type="SUPFAM" id="SSF50998">
    <property type="entry name" value="Quinoprotein alcohol dehydrogenase-like"/>
    <property type="match status" value="1"/>
</dbReference>
<accession>A0A317WAJ2</accession>
<dbReference type="PANTHER" id="PTHR35340:SF8">
    <property type="entry name" value="ASST-DOMAIN-CONTAINING PROTEIN"/>
    <property type="match status" value="1"/>
</dbReference>
<evidence type="ECO:0000313" key="2">
    <source>
        <dbReference type="EMBL" id="PWY82028.1"/>
    </source>
</evidence>
<name>A0A317WAJ2_9EURO</name>
<dbReference type="VEuPathDB" id="FungiDB:BO70DRAFT_405066"/>
<dbReference type="InterPro" id="IPR011047">
    <property type="entry name" value="Quinoprotein_ADH-like_sf"/>
</dbReference>
<dbReference type="GeneID" id="37069333"/>
<reference evidence="2 3" key="1">
    <citation type="submission" date="2016-12" db="EMBL/GenBank/DDBJ databases">
        <title>The genomes of Aspergillus section Nigri reveals drivers in fungal speciation.</title>
        <authorList>
            <consortium name="DOE Joint Genome Institute"/>
            <person name="Vesth T.C."/>
            <person name="Nybo J."/>
            <person name="Theobald S."/>
            <person name="Brandl J."/>
            <person name="Frisvad J.C."/>
            <person name="Nielsen K.F."/>
            <person name="Lyhne E.K."/>
            <person name="Kogle M.E."/>
            <person name="Kuo A."/>
            <person name="Riley R."/>
            <person name="Clum A."/>
            <person name="Nolan M."/>
            <person name="Lipzen A."/>
            <person name="Salamov A."/>
            <person name="Henrissat B."/>
            <person name="Wiebenga A."/>
            <person name="De Vries R.P."/>
            <person name="Grigoriev I.V."/>
            <person name="Mortensen U.H."/>
            <person name="Andersen M.R."/>
            <person name="Baker S.E."/>
        </authorList>
    </citation>
    <scope>NUCLEOTIDE SEQUENCE [LARGE SCALE GENOMIC DNA]</scope>
    <source>
        <strain evidence="2 3">CBS 117.55</strain>
    </source>
</reference>
<keyword evidence="1" id="KW-1133">Transmembrane helix</keyword>
<feature type="transmembrane region" description="Helical" evidence="1">
    <location>
        <begin position="551"/>
        <end position="576"/>
    </location>
</feature>